<dbReference type="PANTHER" id="PTHR36529">
    <property type="entry name" value="SLL1095 PROTEIN"/>
    <property type="match status" value="1"/>
</dbReference>
<evidence type="ECO:0000313" key="2">
    <source>
        <dbReference type="Proteomes" id="UP000006250"/>
    </source>
</evidence>
<organism evidence="1 2">
    <name type="scientific">Solidesulfovibrio fructosivorans JJ]</name>
    <dbReference type="NCBI Taxonomy" id="596151"/>
    <lineage>
        <taxon>Bacteria</taxon>
        <taxon>Pseudomonadati</taxon>
        <taxon>Thermodesulfobacteriota</taxon>
        <taxon>Desulfovibrionia</taxon>
        <taxon>Desulfovibrionales</taxon>
        <taxon>Desulfovibrionaceae</taxon>
        <taxon>Solidesulfovibrio</taxon>
    </lineage>
</organism>
<keyword evidence="2" id="KW-1185">Reference proteome</keyword>
<dbReference type="PANTHER" id="PTHR36529:SF1">
    <property type="entry name" value="GLYCOSYLTRANSFERASE"/>
    <property type="match status" value="1"/>
</dbReference>
<dbReference type="NCBIfam" id="TIGR04282">
    <property type="entry name" value="glyco_like_cofC"/>
    <property type="match status" value="1"/>
</dbReference>
<proteinExistence type="predicted"/>
<dbReference type="Pfam" id="PF09837">
    <property type="entry name" value="DUF2064"/>
    <property type="match status" value="1"/>
</dbReference>
<name>E1K290_SOLFR</name>
<dbReference type="STRING" id="596151.DesfrDRAFT_3990"/>
<dbReference type="Gene3D" id="3.90.550.10">
    <property type="entry name" value="Spore Coat Polysaccharide Biosynthesis Protein SpsA, Chain A"/>
    <property type="match status" value="1"/>
</dbReference>
<sequence length="223" mass="23192">MDVRLLVFCKAPLPGRVKTRLAAGIGDAAALAAYRAMVANVLGAADASGLPAIVYYAPAEELPAARELCGPDRTFRAQAEGDLGARMAAAFTATLREADAAVLIGSDLPLVTGEVLTRAARELAGNDAVLGPATDGGYYALGLTRAGYCPALFTDMPWSTATVAALTRARLAAAGKSLALLPELPDCDTPDDLRTLLAAPPWRRRLEKTPFGRFLASLPAVTV</sequence>
<dbReference type="eggNOG" id="COG3222">
    <property type="taxonomic scope" value="Bacteria"/>
</dbReference>
<accession>E1K290</accession>
<dbReference type="EMBL" id="AECZ01000052">
    <property type="protein sequence ID" value="EFL49276.1"/>
    <property type="molecule type" value="Genomic_DNA"/>
</dbReference>
<dbReference type="OrthoDB" id="9798250at2"/>
<protein>
    <recommendedName>
        <fullName evidence="3">Glycosyltransferase</fullName>
    </recommendedName>
</protein>
<gene>
    <name evidence="1" type="ORF">DesfrDRAFT_3990</name>
</gene>
<dbReference type="Proteomes" id="UP000006250">
    <property type="component" value="Unassembled WGS sequence"/>
</dbReference>
<dbReference type="InterPro" id="IPR029044">
    <property type="entry name" value="Nucleotide-diphossugar_trans"/>
</dbReference>
<dbReference type="AlphaFoldDB" id="E1K290"/>
<comment type="caution">
    <text evidence="1">The sequence shown here is derived from an EMBL/GenBank/DDBJ whole genome shotgun (WGS) entry which is preliminary data.</text>
</comment>
<evidence type="ECO:0008006" key="3">
    <source>
        <dbReference type="Google" id="ProtNLM"/>
    </source>
</evidence>
<reference evidence="1 2" key="1">
    <citation type="submission" date="2010-08" db="EMBL/GenBank/DDBJ databases">
        <title>The draft genome of Desulfovibrio fructosovorans JJ.</title>
        <authorList>
            <consortium name="US DOE Joint Genome Institute (JGI-PGF)"/>
            <person name="Lucas S."/>
            <person name="Copeland A."/>
            <person name="Lapidus A."/>
            <person name="Cheng J.-F."/>
            <person name="Bruce D."/>
            <person name="Goodwin L."/>
            <person name="Pitluck S."/>
            <person name="Land M.L."/>
            <person name="Hauser L."/>
            <person name="Chang Y.-J."/>
            <person name="Jeffries C."/>
            <person name="Wall J.D."/>
            <person name="Stahl D.A."/>
            <person name="Arkin A.P."/>
            <person name="Dehal P."/>
            <person name="Stolyar S.M."/>
            <person name="Hazen T.C."/>
            <person name="Woyke T.J."/>
        </authorList>
    </citation>
    <scope>NUCLEOTIDE SEQUENCE [LARGE SCALE GENOMIC DNA]</scope>
    <source>
        <strain evidence="1 2">JJ</strain>
    </source>
</reference>
<dbReference type="SUPFAM" id="SSF53448">
    <property type="entry name" value="Nucleotide-diphospho-sugar transferases"/>
    <property type="match status" value="1"/>
</dbReference>
<dbReference type="InterPro" id="IPR018641">
    <property type="entry name" value="Trfase_1_rSAM/seldom-assoc"/>
</dbReference>
<dbReference type="RefSeq" id="WP_005996933.1">
    <property type="nucleotide sequence ID" value="NZ_AECZ01000052.1"/>
</dbReference>
<evidence type="ECO:0000313" key="1">
    <source>
        <dbReference type="EMBL" id="EFL49276.1"/>
    </source>
</evidence>